<dbReference type="InterPro" id="IPR031157">
    <property type="entry name" value="G_TR_CS"/>
</dbReference>
<dbReference type="InterPro" id="IPR005225">
    <property type="entry name" value="Small_GTP-bd"/>
</dbReference>
<dbReference type="NCBIfam" id="TIGR00231">
    <property type="entry name" value="small_GTP"/>
    <property type="match status" value="1"/>
</dbReference>
<dbReference type="NCBIfam" id="NF001964">
    <property type="entry name" value="PRK00741.1"/>
    <property type="match status" value="1"/>
</dbReference>
<dbReference type="InterPro" id="IPR009000">
    <property type="entry name" value="Transl_B-barrel_sf"/>
</dbReference>
<dbReference type="PANTHER" id="PTHR43556:SF2">
    <property type="entry name" value="PEPTIDE CHAIN RELEASE FACTOR RF3"/>
    <property type="match status" value="1"/>
</dbReference>
<protein>
    <recommendedName>
        <fullName evidence="8 9">Peptide chain release factor 3</fullName>
        <shortName evidence="9">RF-3</shortName>
    </recommendedName>
</protein>
<dbReference type="FunFam" id="3.40.50.300:FF:000542">
    <property type="entry name" value="Peptide chain release factor 3"/>
    <property type="match status" value="1"/>
</dbReference>
<dbReference type="InterPro" id="IPR038467">
    <property type="entry name" value="RF3_dom_3_sf"/>
</dbReference>
<evidence type="ECO:0000256" key="9">
    <source>
        <dbReference type="HAMAP-Rule" id="MF_00072"/>
    </source>
</evidence>
<keyword evidence="3 9" id="KW-0963">Cytoplasm</keyword>
<comment type="subcellular location">
    <subcellularLocation>
        <location evidence="1 9">Cytoplasm</location>
    </subcellularLocation>
</comment>
<dbReference type="PRINTS" id="PR00315">
    <property type="entry name" value="ELONGATNFCT"/>
</dbReference>
<dbReference type="NCBIfam" id="TIGR00503">
    <property type="entry name" value="prfC"/>
    <property type="match status" value="1"/>
</dbReference>
<dbReference type="HAMAP" id="MF_00072">
    <property type="entry name" value="Rel_fac_3"/>
    <property type="match status" value="1"/>
</dbReference>
<evidence type="ECO:0000259" key="10">
    <source>
        <dbReference type="PROSITE" id="PS51722"/>
    </source>
</evidence>
<dbReference type="RefSeq" id="WP_144890828.1">
    <property type="nucleotide sequence ID" value="NZ_CP042218.1"/>
</dbReference>
<gene>
    <name evidence="9" type="primary">prfC</name>
    <name evidence="11" type="ORF">FPZ22_04580</name>
</gene>
<organism evidence="11 12">
    <name type="scientific">Luteimonas granuli</name>
    <dbReference type="NCBI Taxonomy" id="1176533"/>
    <lineage>
        <taxon>Bacteria</taxon>
        <taxon>Pseudomonadati</taxon>
        <taxon>Pseudomonadota</taxon>
        <taxon>Gammaproteobacteria</taxon>
        <taxon>Lysobacterales</taxon>
        <taxon>Lysobacteraceae</taxon>
        <taxon>Luteimonas</taxon>
    </lineage>
</organism>
<evidence type="ECO:0000256" key="6">
    <source>
        <dbReference type="ARBA" id="ARBA00023134"/>
    </source>
</evidence>
<dbReference type="SUPFAM" id="SSF50447">
    <property type="entry name" value="Translation proteins"/>
    <property type="match status" value="1"/>
</dbReference>
<dbReference type="InterPro" id="IPR032090">
    <property type="entry name" value="RF3_C"/>
</dbReference>
<dbReference type="OrthoDB" id="9804431at2"/>
<dbReference type="GO" id="GO:0005829">
    <property type="term" value="C:cytosol"/>
    <property type="evidence" value="ECO:0007669"/>
    <property type="project" value="TreeGrafter"/>
</dbReference>
<name>A0A518N2W0_9GAMM</name>
<evidence type="ECO:0000256" key="8">
    <source>
        <dbReference type="ARBA" id="ARBA00073639"/>
    </source>
</evidence>
<keyword evidence="4 9" id="KW-0547">Nucleotide-binding</keyword>
<dbReference type="SUPFAM" id="SSF54980">
    <property type="entry name" value="EF-G C-terminal domain-like"/>
    <property type="match status" value="1"/>
</dbReference>
<feature type="binding site" evidence="9">
    <location>
        <begin position="86"/>
        <end position="90"/>
    </location>
    <ligand>
        <name>GTP</name>
        <dbReference type="ChEBI" id="CHEBI:37565"/>
    </ligand>
</feature>
<evidence type="ECO:0000256" key="7">
    <source>
        <dbReference type="ARBA" id="ARBA00025017"/>
    </source>
</evidence>
<keyword evidence="6 9" id="KW-0342">GTP-binding</keyword>
<dbReference type="GO" id="GO:0016150">
    <property type="term" value="F:translation release factor activity, codon nonspecific"/>
    <property type="evidence" value="ECO:0007669"/>
    <property type="project" value="TreeGrafter"/>
</dbReference>
<dbReference type="FunFam" id="3.30.70.3280:FF:000001">
    <property type="entry name" value="Peptide chain release factor 3"/>
    <property type="match status" value="1"/>
</dbReference>
<evidence type="ECO:0000256" key="1">
    <source>
        <dbReference type="ARBA" id="ARBA00004496"/>
    </source>
</evidence>
<feature type="binding site" evidence="9">
    <location>
        <begin position="140"/>
        <end position="143"/>
    </location>
    <ligand>
        <name>GTP</name>
        <dbReference type="ChEBI" id="CHEBI:37565"/>
    </ligand>
</feature>
<evidence type="ECO:0000256" key="5">
    <source>
        <dbReference type="ARBA" id="ARBA00022917"/>
    </source>
</evidence>
<dbReference type="GO" id="GO:0097216">
    <property type="term" value="F:guanosine tetraphosphate binding"/>
    <property type="evidence" value="ECO:0007669"/>
    <property type="project" value="UniProtKB-ARBA"/>
</dbReference>
<evidence type="ECO:0000256" key="4">
    <source>
        <dbReference type="ARBA" id="ARBA00022741"/>
    </source>
</evidence>
<dbReference type="GO" id="GO:0003924">
    <property type="term" value="F:GTPase activity"/>
    <property type="evidence" value="ECO:0007669"/>
    <property type="project" value="InterPro"/>
</dbReference>
<dbReference type="InterPro" id="IPR053905">
    <property type="entry name" value="EF-G-like_DII"/>
</dbReference>
<dbReference type="InterPro" id="IPR035647">
    <property type="entry name" value="EFG_III/V"/>
</dbReference>
<keyword evidence="12" id="KW-1185">Reference proteome</keyword>
<feature type="binding site" evidence="9">
    <location>
        <begin position="18"/>
        <end position="25"/>
    </location>
    <ligand>
        <name>GTP</name>
        <dbReference type="ChEBI" id="CHEBI:37565"/>
    </ligand>
</feature>
<dbReference type="InterPro" id="IPR027417">
    <property type="entry name" value="P-loop_NTPase"/>
</dbReference>
<dbReference type="KEGG" id="lug:FPZ22_04580"/>
<dbReference type="CDD" id="cd16259">
    <property type="entry name" value="RF3_III"/>
    <property type="match status" value="1"/>
</dbReference>
<accession>A0A518N2W0</accession>
<proteinExistence type="inferred from homology"/>
<dbReference type="InterPro" id="IPR000795">
    <property type="entry name" value="T_Tr_GTP-bd_dom"/>
</dbReference>
<dbReference type="Pfam" id="PF16658">
    <property type="entry name" value="RF3_C"/>
    <property type="match status" value="1"/>
</dbReference>
<sequence>MSDVSRQALRRRTFAIISHPDAGKTTLTEKLLLFGGAIQMAGSVKGRKAARHATSDWMKLEQERGISVTSSVMQFPYDGRIVNLLDTPGHADFGEDTYRVLTAVDSALMVIDVAKGVEERTIKLMEVCRMRDTPIMTFINKLDREGKDPIELLDEVETVLGIQCAPVTWPIGMGKRLKGVVHLISGEVHLYEQGRNFTRQDSTIFASIDDPLLEARIGADMLSDLRDELELVQGASHSFDLDAYHAGRQTPVFFGSAVNNFGVQPLLDFFVKHAPPPQPRETTERAVMPDEAKLTGFVFKIQANMDPQHRDRVAFMRVCSGRFEAGMKAFHVRSGKEMKLANALTFMASDREIAVEAWPGDVIGIHNHGTISIGDTFTEGERFSFTGIPNFAPELFRRARLRDPLKLKQLQKGLEQLSEEGATQFFRPLMSNDLILGAVGVLQFDVAAYRLKAEYGVDAIFEPVGVATTRWIHCDSEKKLEEFREKNAANLGIDAAGELVYLAPSRVNLQLAQERWPDVRFAATRETAHV</sequence>
<dbReference type="InterPro" id="IPR041732">
    <property type="entry name" value="RF3_GTP-bd"/>
</dbReference>
<dbReference type="AlphaFoldDB" id="A0A518N2W0"/>
<dbReference type="Pfam" id="PF00009">
    <property type="entry name" value="GTP_EFTU"/>
    <property type="match status" value="1"/>
</dbReference>
<evidence type="ECO:0000313" key="11">
    <source>
        <dbReference type="EMBL" id="QDW66256.1"/>
    </source>
</evidence>
<evidence type="ECO:0000256" key="2">
    <source>
        <dbReference type="ARBA" id="ARBA00009978"/>
    </source>
</evidence>
<dbReference type="EMBL" id="CP042218">
    <property type="protein sequence ID" value="QDW66256.1"/>
    <property type="molecule type" value="Genomic_DNA"/>
</dbReference>
<keyword evidence="5 9" id="KW-0648">Protein biosynthesis</keyword>
<dbReference type="PANTHER" id="PTHR43556">
    <property type="entry name" value="PEPTIDE CHAIN RELEASE FACTOR RF3"/>
    <property type="match status" value="1"/>
</dbReference>
<dbReference type="CDD" id="cd04169">
    <property type="entry name" value="RF3"/>
    <property type="match status" value="1"/>
</dbReference>
<dbReference type="Gene3D" id="3.30.70.3280">
    <property type="entry name" value="Peptide chain release factor 3, domain III"/>
    <property type="match status" value="1"/>
</dbReference>
<dbReference type="GO" id="GO:0006449">
    <property type="term" value="P:regulation of translational termination"/>
    <property type="evidence" value="ECO:0007669"/>
    <property type="project" value="UniProtKB-UniRule"/>
</dbReference>
<dbReference type="InterPro" id="IPR004548">
    <property type="entry name" value="PrfC"/>
</dbReference>
<reference evidence="11 12" key="1">
    <citation type="submission" date="2019-07" db="EMBL/GenBank/DDBJ databases">
        <title>Full genome sequence of Luteimonas sp. Gr-4.</title>
        <authorList>
            <person name="Im W.-T."/>
        </authorList>
    </citation>
    <scope>NUCLEOTIDE SEQUENCE [LARGE SCALE GENOMIC DNA]</scope>
    <source>
        <strain evidence="11 12">Gr-4</strain>
    </source>
</reference>
<dbReference type="CDD" id="cd03689">
    <property type="entry name" value="RF3_II"/>
    <property type="match status" value="1"/>
</dbReference>
<dbReference type="Gene3D" id="3.40.50.300">
    <property type="entry name" value="P-loop containing nucleotide triphosphate hydrolases"/>
    <property type="match status" value="2"/>
</dbReference>
<dbReference type="PROSITE" id="PS51722">
    <property type="entry name" value="G_TR_2"/>
    <property type="match status" value="1"/>
</dbReference>
<dbReference type="GO" id="GO:0016149">
    <property type="term" value="F:translation release factor activity, codon specific"/>
    <property type="evidence" value="ECO:0007669"/>
    <property type="project" value="UniProtKB-UniRule"/>
</dbReference>
<evidence type="ECO:0000313" key="12">
    <source>
        <dbReference type="Proteomes" id="UP000316584"/>
    </source>
</evidence>
<comment type="function">
    <text evidence="7 9">Increases the formation of ribosomal termination complexes and stimulates activities of RF-1 and RF-2. It binds guanine nucleotides and has strong preference for UGA stop codons. It may interact directly with the ribosome. The stimulation of RF-1 and RF-2 is significantly reduced by GTP and GDP, but not by GMP.</text>
</comment>
<dbReference type="SUPFAM" id="SSF52540">
    <property type="entry name" value="P-loop containing nucleoside triphosphate hydrolases"/>
    <property type="match status" value="1"/>
</dbReference>
<dbReference type="Proteomes" id="UP000316584">
    <property type="component" value="Chromosome"/>
</dbReference>
<comment type="similarity">
    <text evidence="2 9">Belongs to the TRAFAC class translation factor GTPase superfamily. Classic translation factor GTPase family. PrfC subfamily.</text>
</comment>
<dbReference type="FunFam" id="2.40.30.10:FF:000040">
    <property type="entry name" value="Peptide chain release factor 3"/>
    <property type="match status" value="1"/>
</dbReference>
<dbReference type="PROSITE" id="PS00301">
    <property type="entry name" value="G_TR_1"/>
    <property type="match status" value="1"/>
</dbReference>
<evidence type="ECO:0000256" key="3">
    <source>
        <dbReference type="ARBA" id="ARBA00022490"/>
    </source>
</evidence>
<feature type="domain" description="Tr-type G" evidence="10">
    <location>
        <begin position="9"/>
        <end position="278"/>
    </location>
</feature>
<dbReference type="GO" id="GO:0005525">
    <property type="term" value="F:GTP binding"/>
    <property type="evidence" value="ECO:0007669"/>
    <property type="project" value="UniProtKB-UniRule"/>
</dbReference>
<dbReference type="Pfam" id="PF22042">
    <property type="entry name" value="EF-G_D2"/>
    <property type="match status" value="1"/>
</dbReference>